<sequence length="122" mass="14622">MKNKDRYVQPHNTFEAMQTIEQLFNQYRHAILTDELLAYHQQLVQRLQTDIYEAAITEDDQKQLKNLNQMISSMQTWTRTKMMNRPFHYKMKHFKLLDEQPTTFKNRAIKNNGAKQHLSGGH</sequence>
<dbReference type="Proteomes" id="UP000031620">
    <property type="component" value="Chromosome"/>
</dbReference>
<organism evidence="1 2">
    <name type="scientific">Paucilactobacillus hokkaidonensis JCM 18461</name>
    <dbReference type="NCBI Taxonomy" id="1291742"/>
    <lineage>
        <taxon>Bacteria</taxon>
        <taxon>Bacillati</taxon>
        <taxon>Bacillota</taxon>
        <taxon>Bacilli</taxon>
        <taxon>Lactobacillales</taxon>
        <taxon>Lactobacillaceae</taxon>
        <taxon>Paucilactobacillus</taxon>
    </lineage>
</organism>
<dbReference type="RefSeq" id="WP_041093617.1">
    <property type="nucleotide sequence ID" value="NZ_AP014680.1"/>
</dbReference>
<dbReference type="HOGENOM" id="CLU_165425_0_0_9"/>
<evidence type="ECO:0000313" key="1">
    <source>
        <dbReference type="EMBL" id="BAP85730.1"/>
    </source>
</evidence>
<dbReference type="EMBL" id="AP014680">
    <property type="protein sequence ID" value="BAP85730.1"/>
    <property type="molecule type" value="Genomic_DNA"/>
</dbReference>
<name>A0A0A1GUS7_9LACO</name>
<evidence type="ECO:0000313" key="2">
    <source>
        <dbReference type="Proteomes" id="UP000031620"/>
    </source>
</evidence>
<dbReference type="AlphaFoldDB" id="A0A0A1GUS7"/>
<reference evidence="1 2" key="1">
    <citation type="submission" date="2014-11" db="EMBL/GenBank/DDBJ databases">
        <title>Complete genome sequence and analysis of Lactobacillus hokkaidonensis LOOC260T.</title>
        <authorList>
            <person name="Tanizawa Y."/>
            <person name="Tohno M."/>
            <person name="Kaminuma E."/>
            <person name="Nakamura Y."/>
            <person name="Arita M."/>
        </authorList>
    </citation>
    <scope>NUCLEOTIDE SEQUENCE [LARGE SCALE GENOMIC DNA]</scope>
    <source>
        <strain evidence="1 2">LOOC260</strain>
    </source>
</reference>
<dbReference type="STRING" id="1291742.LOOC260_111910"/>
<accession>A0A0A1GUS7</accession>
<protein>
    <submittedName>
        <fullName evidence="1">Uncharacterized protein</fullName>
    </submittedName>
</protein>
<gene>
    <name evidence="1" type="ORF">LOOC260_111910</name>
</gene>
<proteinExistence type="predicted"/>
<dbReference type="KEGG" id="lho:LOOC260_111910"/>